<dbReference type="OrthoDB" id="288590at2759"/>
<keyword evidence="1" id="KW-0479">Metal-binding</keyword>
<dbReference type="PANTHER" id="PTHR10209:SF885">
    <property type="entry name" value="2OG-FE(II) OXYGENASE FAMILY, PUTATIVE (AFU_ORTHOLOGUE AFUA_2G00750)-RELATED"/>
    <property type="match status" value="1"/>
</dbReference>
<organism evidence="5 6">
    <name type="scientific">Ephemerocybe angulata</name>
    <dbReference type="NCBI Taxonomy" id="980116"/>
    <lineage>
        <taxon>Eukaryota</taxon>
        <taxon>Fungi</taxon>
        <taxon>Dikarya</taxon>
        <taxon>Basidiomycota</taxon>
        <taxon>Agaricomycotina</taxon>
        <taxon>Agaricomycetes</taxon>
        <taxon>Agaricomycetidae</taxon>
        <taxon>Agaricales</taxon>
        <taxon>Agaricineae</taxon>
        <taxon>Psathyrellaceae</taxon>
        <taxon>Ephemerocybe</taxon>
    </lineage>
</organism>
<dbReference type="PANTHER" id="PTHR10209">
    <property type="entry name" value="OXIDOREDUCTASE, 2OG-FE II OXYGENASE FAMILY PROTEIN"/>
    <property type="match status" value="1"/>
</dbReference>
<proteinExistence type="predicted"/>
<sequence length="271" mass="29926">MSPIDEAASVDAFKDVPVIDLAHIFSDDPSFRKGLVSQIRDACIRVGFFYVSNHGIPEEVIADALAGAKQFFALPLETKMEIENKKQPNFKGYCPLLSGNNDPYGAGDLQEGFQFGWEALDNKGVQDESISGAMTGANVWPSEATVTGFRNAALTYYHAATKLGKALFPLFAEALDQRPDFFHDKVRRFSSQSESLLKLVLSADTAFSGFDEAPLLSPPVRASRWQGYWDRCSYGCFTILWQEPGIQALQVLNSEKQWINAPPMSGTLVIK</sequence>
<feature type="domain" description="Non-haem dioxygenase N-terminal" evidence="4">
    <location>
        <begin position="16"/>
        <end position="143"/>
    </location>
</feature>
<keyword evidence="2" id="KW-0560">Oxidoreductase</keyword>
<dbReference type="GO" id="GO:0016491">
    <property type="term" value="F:oxidoreductase activity"/>
    <property type="evidence" value="ECO:0007669"/>
    <property type="project" value="UniProtKB-KW"/>
</dbReference>
<comment type="caution">
    <text evidence="5">The sequence shown here is derived from an EMBL/GenBank/DDBJ whole genome shotgun (WGS) entry which is preliminary data.</text>
</comment>
<evidence type="ECO:0000256" key="3">
    <source>
        <dbReference type="ARBA" id="ARBA00023004"/>
    </source>
</evidence>
<evidence type="ECO:0000259" key="4">
    <source>
        <dbReference type="Pfam" id="PF14226"/>
    </source>
</evidence>
<dbReference type="InterPro" id="IPR027443">
    <property type="entry name" value="IPNS-like_sf"/>
</dbReference>
<evidence type="ECO:0000256" key="2">
    <source>
        <dbReference type="ARBA" id="ARBA00023002"/>
    </source>
</evidence>
<dbReference type="AlphaFoldDB" id="A0A8H5BCH6"/>
<evidence type="ECO:0000313" key="5">
    <source>
        <dbReference type="EMBL" id="KAF5319913.1"/>
    </source>
</evidence>
<dbReference type="Pfam" id="PF14226">
    <property type="entry name" value="DIOX_N"/>
    <property type="match status" value="1"/>
</dbReference>
<accession>A0A8H5BCH6</accession>
<dbReference type="Proteomes" id="UP000541558">
    <property type="component" value="Unassembled WGS sequence"/>
</dbReference>
<dbReference type="EMBL" id="JAACJK010000172">
    <property type="protein sequence ID" value="KAF5319913.1"/>
    <property type="molecule type" value="Genomic_DNA"/>
</dbReference>
<keyword evidence="6" id="KW-1185">Reference proteome</keyword>
<reference evidence="5 6" key="1">
    <citation type="journal article" date="2020" name="ISME J.">
        <title>Uncovering the hidden diversity of litter-decomposition mechanisms in mushroom-forming fungi.</title>
        <authorList>
            <person name="Floudas D."/>
            <person name="Bentzer J."/>
            <person name="Ahren D."/>
            <person name="Johansson T."/>
            <person name="Persson P."/>
            <person name="Tunlid A."/>
        </authorList>
    </citation>
    <scope>NUCLEOTIDE SEQUENCE [LARGE SCALE GENOMIC DNA]</scope>
    <source>
        <strain evidence="5 6">CBS 175.51</strain>
    </source>
</reference>
<dbReference type="PRINTS" id="PR00682">
    <property type="entry name" value="IPNSYNTHASE"/>
</dbReference>
<dbReference type="InterPro" id="IPR026992">
    <property type="entry name" value="DIOX_N"/>
</dbReference>
<evidence type="ECO:0000313" key="6">
    <source>
        <dbReference type="Proteomes" id="UP000541558"/>
    </source>
</evidence>
<evidence type="ECO:0000256" key="1">
    <source>
        <dbReference type="ARBA" id="ARBA00022723"/>
    </source>
</evidence>
<protein>
    <recommendedName>
        <fullName evidence="4">Non-haem dioxygenase N-terminal domain-containing protein</fullName>
    </recommendedName>
</protein>
<dbReference type="Gene3D" id="2.60.120.330">
    <property type="entry name" value="B-lactam Antibiotic, Isopenicillin N Synthase, Chain"/>
    <property type="match status" value="1"/>
</dbReference>
<dbReference type="GO" id="GO:0046872">
    <property type="term" value="F:metal ion binding"/>
    <property type="evidence" value="ECO:0007669"/>
    <property type="project" value="UniProtKB-KW"/>
</dbReference>
<keyword evidence="3" id="KW-0408">Iron</keyword>
<gene>
    <name evidence="5" type="ORF">D9611_011057</name>
</gene>
<name>A0A8H5BCH6_9AGAR</name>
<dbReference type="SUPFAM" id="SSF51197">
    <property type="entry name" value="Clavaminate synthase-like"/>
    <property type="match status" value="1"/>
</dbReference>